<organism evidence="4 5">
    <name type="scientific">Streptomyces chiangmaiensis</name>
    <dbReference type="NCBI Taxonomy" id="766497"/>
    <lineage>
        <taxon>Bacteria</taxon>
        <taxon>Bacillati</taxon>
        <taxon>Actinomycetota</taxon>
        <taxon>Actinomycetes</taxon>
        <taxon>Kitasatosporales</taxon>
        <taxon>Streptomycetaceae</taxon>
        <taxon>Streptomyces</taxon>
    </lineage>
</organism>
<feature type="domain" description="Calcineurin-like phosphoesterase" evidence="2">
    <location>
        <begin position="664"/>
        <end position="862"/>
    </location>
</feature>
<feature type="domain" description="Phosphodiester glycosidase" evidence="3">
    <location>
        <begin position="119"/>
        <end position="295"/>
    </location>
</feature>
<evidence type="ECO:0000313" key="4">
    <source>
        <dbReference type="EMBL" id="MED7824653.1"/>
    </source>
</evidence>
<dbReference type="PANTHER" id="PTHR40446:SF2">
    <property type="entry name" value="N-ACETYLGLUCOSAMINE-1-PHOSPHODIESTER ALPHA-N-ACETYLGLUCOSAMINIDASE"/>
    <property type="match status" value="1"/>
</dbReference>
<gene>
    <name evidence="4" type="ORF">VXC91_22340</name>
</gene>
<reference evidence="4" key="1">
    <citation type="submission" date="2024-01" db="EMBL/GenBank/DDBJ databases">
        <title>First draft genome sequence data of TA4-1, the type strain of Gram-positive actinobacterium Streptomyces chiangmaiensis.</title>
        <authorList>
            <person name="Yasawong M."/>
            <person name="Nantapong N."/>
        </authorList>
    </citation>
    <scope>NUCLEOTIDE SEQUENCE</scope>
    <source>
        <strain evidence="4">TA4-1</strain>
    </source>
</reference>
<feature type="region of interest" description="Disordered" evidence="1">
    <location>
        <begin position="348"/>
        <end position="375"/>
    </location>
</feature>
<accession>A0ABU7FKR1</accession>
<dbReference type="InterPro" id="IPR004843">
    <property type="entry name" value="Calcineurin-like_PHP"/>
</dbReference>
<keyword evidence="4" id="KW-0326">Glycosidase</keyword>
<keyword evidence="5" id="KW-1185">Reference proteome</keyword>
<dbReference type="Gene3D" id="3.60.21.10">
    <property type="match status" value="1"/>
</dbReference>
<evidence type="ECO:0000256" key="1">
    <source>
        <dbReference type="SAM" id="MobiDB-lite"/>
    </source>
</evidence>
<dbReference type="EMBL" id="JAYWVC010000079">
    <property type="protein sequence ID" value="MED7824653.1"/>
    <property type="molecule type" value="Genomic_DNA"/>
</dbReference>
<dbReference type="Proteomes" id="UP001333996">
    <property type="component" value="Unassembled WGS sequence"/>
</dbReference>
<dbReference type="Pfam" id="PF00149">
    <property type="entry name" value="Metallophos"/>
    <property type="match status" value="1"/>
</dbReference>
<dbReference type="SUPFAM" id="SSF56300">
    <property type="entry name" value="Metallo-dependent phosphatases"/>
    <property type="match status" value="1"/>
</dbReference>
<evidence type="ECO:0000313" key="5">
    <source>
        <dbReference type="Proteomes" id="UP001333996"/>
    </source>
</evidence>
<evidence type="ECO:0000259" key="2">
    <source>
        <dbReference type="Pfam" id="PF00149"/>
    </source>
</evidence>
<comment type="caution">
    <text evidence="4">The sequence shown here is derived from an EMBL/GenBank/DDBJ whole genome shotgun (WGS) entry which is preliminary data.</text>
</comment>
<dbReference type="Gene3D" id="2.60.40.1080">
    <property type="match status" value="1"/>
</dbReference>
<dbReference type="RefSeq" id="WP_329509086.1">
    <property type="nucleotide sequence ID" value="NZ_BAAAYZ010000270.1"/>
</dbReference>
<keyword evidence="4" id="KW-0378">Hydrolase</keyword>
<dbReference type="PANTHER" id="PTHR40446">
    <property type="entry name" value="N-ACETYLGLUCOSAMINE-1-PHOSPHODIESTER ALPHA-N-ACETYLGLUCOSAMINIDASE"/>
    <property type="match status" value="1"/>
</dbReference>
<sequence length="1031" mass="107584">MSDARALTQSTDAQHAVAAVNGDYFNITETNAAEGPEIQHGTLRKGTSQRSTVATIGADRIARLADLMITGTVAVAGTQRPLAALNSSTVPADSIAVFTPLWGPGDRTLIHDSGPYTELVVVSGKVTAVNSRMTNTAVPDDGLIVLGRGAAAGQLATVRPGDTVSVAFNPQSDATSELSMALGSGAVLVRNGAPIDFPPSTGNDVPKPRTAIGWLDGGHRLLLVAVDGSANFSPGLSFDDMAKLMVRLGATEAFMLDGGGSTELVARRPGDAGVDVVNTPSDGNERPIPNGVGLFSPRGSGTLRGLDVRLQADRVVPGLTMDVAAAGYDETWAPVPVDKNPVKWTAKPSSLGRTQDGVFHAKRPGSGALRARSGSADGRQELRVLGDLHRLAFTQRAITIDPGTSAQVRLTGYDADGFDAPVAPRDVTLDYDKTVITVKAESDGSLSITGGADAGGKAATLTATVQGVTAKLPVTVGLIDVSLAEFEPTEKWTAAAARGTATVAFVAAPDRPGAPADNHALRLTYDFTGQSSTSAAYAVAGSGPITLPPGAKKLALWVNGDGQTHWLRAMLSSQGTTNVPFTFALTVDWTGWRRVVGDIPAGFSEPVTLLRVYIAETSQTNKNAGQLEFDGLAAQVGQQPDTGEPPQPDPYVIEQGGVRDDRWTFAVLSDLHVSAAAGLNSFSGRQAAIALDQAVASQPDFLLINGDFVDNNTPADFELANGLLRDHVPDDLPVYWTPGNHEAGLSSTGGLDAFLAATGRPNKEVFDHKGTRFILLDSHTGDMRTSDWDQVPLLHSELAKAARDPSVTGVLVSFHHPLHDPSGAGASQLSDQLEADLLKRWLADFRETSGKPVALFTGHAHTAAVTRADGVLEVTTPAVGKTPYSSPDQGGFFGWMHVGVDRRPARIKAGQPSPETRDWLQAECRPLIDTIELSVPDQVAVGHSATVTATGITSEFGLRFPLRYPATVSWGGGPGLVVTTSASELKAAKRSPKTLAVLDLASGRLTALRSGSVTLTVTSGDQTASATVTLA</sequence>
<protein>
    <submittedName>
        <fullName evidence="4">Phosphodiester glycosidase family protein</fullName>
    </submittedName>
</protein>
<dbReference type="GO" id="GO:0016798">
    <property type="term" value="F:hydrolase activity, acting on glycosyl bonds"/>
    <property type="evidence" value="ECO:0007669"/>
    <property type="project" value="UniProtKB-KW"/>
</dbReference>
<evidence type="ECO:0000259" key="3">
    <source>
        <dbReference type="Pfam" id="PF09992"/>
    </source>
</evidence>
<proteinExistence type="predicted"/>
<dbReference type="Pfam" id="PF09992">
    <property type="entry name" value="NAGPA"/>
    <property type="match status" value="1"/>
</dbReference>
<dbReference type="InterPro" id="IPR018711">
    <property type="entry name" value="NAGPA"/>
</dbReference>
<dbReference type="InterPro" id="IPR029052">
    <property type="entry name" value="Metallo-depent_PP-like"/>
</dbReference>
<name>A0ABU7FKR1_9ACTN</name>